<comment type="cofactor">
    <cofactor evidence="1 5">
        <name>Zn(2+)</name>
        <dbReference type="ChEBI" id="CHEBI:29105"/>
    </cofactor>
</comment>
<dbReference type="InterPro" id="IPR020843">
    <property type="entry name" value="ER"/>
</dbReference>
<evidence type="ECO:0000256" key="3">
    <source>
        <dbReference type="ARBA" id="ARBA00022833"/>
    </source>
</evidence>
<evidence type="ECO:0000256" key="5">
    <source>
        <dbReference type="RuleBase" id="RU361277"/>
    </source>
</evidence>
<dbReference type="EC" id="1.-.-.-" evidence="7"/>
<evidence type="ECO:0000313" key="8">
    <source>
        <dbReference type="Proteomes" id="UP000542776"/>
    </source>
</evidence>
<dbReference type="InterPro" id="IPR036291">
    <property type="entry name" value="NAD(P)-bd_dom_sf"/>
</dbReference>
<dbReference type="Gene3D" id="3.90.180.10">
    <property type="entry name" value="Medium-chain alcohol dehydrogenases, catalytic domain"/>
    <property type="match status" value="1"/>
</dbReference>
<accession>A0A7W6MMH6</accession>
<dbReference type="PANTHER" id="PTHR42683">
    <property type="entry name" value="ALDEHYDE REDUCTASE"/>
    <property type="match status" value="1"/>
</dbReference>
<reference evidence="7 8" key="1">
    <citation type="submission" date="2020-08" db="EMBL/GenBank/DDBJ databases">
        <title>Genomic Encyclopedia of Type Strains, Phase IV (KMG-IV): sequencing the most valuable type-strain genomes for metagenomic binning, comparative biology and taxonomic classification.</title>
        <authorList>
            <person name="Goeker M."/>
        </authorList>
    </citation>
    <scope>NUCLEOTIDE SEQUENCE [LARGE SCALE GENOMIC DNA]</scope>
    <source>
        <strain evidence="7 8">DSM 102238</strain>
    </source>
</reference>
<proteinExistence type="inferred from homology"/>
<dbReference type="InterPro" id="IPR013154">
    <property type="entry name" value="ADH-like_N"/>
</dbReference>
<dbReference type="Gene3D" id="3.40.50.720">
    <property type="entry name" value="NAD(P)-binding Rossmann-like Domain"/>
    <property type="match status" value="1"/>
</dbReference>
<dbReference type="Pfam" id="PF08240">
    <property type="entry name" value="ADH_N"/>
    <property type="match status" value="1"/>
</dbReference>
<organism evidence="7 8">
    <name type="scientific">Aureimonas pseudogalii</name>
    <dbReference type="NCBI Taxonomy" id="1744844"/>
    <lineage>
        <taxon>Bacteria</taxon>
        <taxon>Pseudomonadati</taxon>
        <taxon>Pseudomonadota</taxon>
        <taxon>Alphaproteobacteria</taxon>
        <taxon>Hyphomicrobiales</taxon>
        <taxon>Aurantimonadaceae</taxon>
        <taxon>Aureimonas</taxon>
    </lineage>
</organism>
<dbReference type="Pfam" id="PF00107">
    <property type="entry name" value="ADH_zinc_N"/>
    <property type="match status" value="1"/>
</dbReference>
<dbReference type="FunFam" id="3.40.50.720:FF:000022">
    <property type="entry name" value="Cinnamyl alcohol dehydrogenase"/>
    <property type="match status" value="1"/>
</dbReference>
<dbReference type="AlphaFoldDB" id="A0A7W6MMH6"/>
<protein>
    <submittedName>
        <fullName evidence="7">Putative zinc-type alcohol dehydrogenase-like protein</fullName>
        <ecNumber evidence="7">1.-.-.-</ecNumber>
    </submittedName>
</protein>
<comment type="similarity">
    <text evidence="5">Belongs to the zinc-containing alcohol dehydrogenase family.</text>
</comment>
<keyword evidence="8" id="KW-1185">Reference proteome</keyword>
<dbReference type="EMBL" id="JACIEK010000034">
    <property type="protein sequence ID" value="MBB4000857.1"/>
    <property type="molecule type" value="Genomic_DNA"/>
</dbReference>
<comment type="caution">
    <text evidence="7">The sequence shown here is derived from an EMBL/GenBank/DDBJ whole genome shotgun (WGS) entry which is preliminary data.</text>
</comment>
<dbReference type="RefSeq" id="WP_183202921.1">
    <property type="nucleotide sequence ID" value="NZ_JACIEK010000034.1"/>
</dbReference>
<evidence type="ECO:0000256" key="1">
    <source>
        <dbReference type="ARBA" id="ARBA00001947"/>
    </source>
</evidence>
<keyword evidence="4 7" id="KW-0560">Oxidoreductase</keyword>
<feature type="domain" description="Enoyl reductase (ER)" evidence="6">
    <location>
        <begin position="10"/>
        <end position="343"/>
    </location>
</feature>
<dbReference type="InterPro" id="IPR002328">
    <property type="entry name" value="ADH_Zn_CS"/>
</dbReference>
<dbReference type="SUPFAM" id="SSF51735">
    <property type="entry name" value="NAD(P)-binding Rossmann-fold domains"/>
    <property type="match status" value="1"/>
</dbReference>
<dbReference type="InterPro" id="IPR011032">
    <property type="entry name" value="GroES-like_sf"/>
</dbReference>
<evidence type="ECO:0000313" key="7">
    <source>
        <dbReference type="EMBL" id="MBB4000857.1"/>
    </source>
</evidence>
<dbReference type="InterPro" id="IPR013149">
    <property type="entry name" value="ADH-like_C"/>
</dbReference>
<name>A0A7W6MMH6_9HYPH</name>
<dbReference type="GO" id="GO:0008106">
    <property type="term" value="F:alcohol dehydrogenase (NADP+) activity"/>
    <property type="evidence" value="ECO:0007669"/>
    <property type="project" value="UniProtKB-ARBA"/>
</dbReference>
<dbReference type="CDD" id="cd05283">
    <property type="entry name" value="CAD1"/>
    <property type="match status" value="1"/>
</dbReference>
<sequence>MRTYGFAATDADAPLPLKPYSFERRAPRENDVVMEILFCGVCHSDLHWAKNDWGWTSYPAVMGHEIVGRVIEVGTGVTRYKVGDHVAVGCMVDSCQHCDQCRKGEEQLCREGNTGTYGGADRVTGEPTKGGYSKHLVVREEFALRVPDGLDVSRVAPLLCAGITTYSPLRTWQVGLGSRVGVIGLGGLGHMAVKLASAMGAHVTVMSRTADKEADAHALGADALLISADESAMASAASSFDLIIDTVPVKHDLNPYLPLLDVDGTLVIVGQIGPMAETNTVPLLLGRRRIAGSPIGGIRQTQEMLDFCAKKNVLPDVEMIRMDQINEAYERMERSDVRYRFVIDMASLKPAEAA</sequence>
<dbReference type="InterPro" id="IPR047109">
    <property type="entry name" value="CAD-like"/>
</dbReference>
<gene>
    <name evidence="7" type="ORF">GGR04_004738</name>
</gene>
<keyword evidence="3 5" id="KW-0862">Zinc</keyword>
<dbReference type="SMART" id="SM00829">
    <property type="entry name" value="PKS_ER"/>
    <property type="match status" value="1"/>
</dbReference>
<dbReference type="PROSITE" id="PS00059">
    <property type="entry name" value="ADH_ZINC"/>
    <property type="match status" value="1"/>
</dbReference>
<evidence type="ECO:0000256" key="4">
    <source>
        <dbReference type="ARBA" id="ARBA00023002"/>
    </source>
</evidence>
<dbReference type="GO" id="GO:0008270">
    <property type="term" value="F:zinc ion binding"/>
    <property type="evidence" value="ECO:0007669"/>
    <property type="project" value="InterPro"/>
</dbReference>
<keyword evidence="2 5" id="KW-0479">Metal-binding</keyword>
<dbReference type="Proteomes" id="UP000542776">
    <property type="component" value="Unassembled WGS sequence"/>
</dbReference>
<dbReference type="SUPFAM" id="SSF50129">
    <property type="entry name" value="GroES-like"/>
    <property type="match status" value="1"/>
</dbReference>
<evidence type="ECO:0000256" key="2">
    <source>
        <dbReference type="ARBA" id="ARBA00022723"/>
    </source>
</evidence>
<evidence type="ECO:0000259" key="6">
    <source>
        <dbReference type="SMART" id="SM00829"/>
    </source>
</evidence>